<dbReference type="AlphaFoldDB" id="A0A9W7X6Z8"/>
<evidence type="ECO:0000313" key="3">
    <source>
        <dbReference type="Proteomes" id="UP001164776"/>
    </source>
</evidence>
<dbReference type="OrthoDB" id="692734at2759"/>
<dbReference type="SUPFAM" id="SSF52047">
    <property type="entry name" value="RNI-like"/>
    <property type="match status" value="1"/>
</dbReference>
<dbReference type="Pfam" id="PF23622">
    <property type="entry name" value="LRR_At1g61320_AtMIF1"/>
    <property type="match status" value="1"/>
</dbReference>
<comment type="caution">
    <text evidence="2">The sequence shown here is derived from an EMBL/GenBank/DDBJ whole genome shotgun (WGS) entry which is preliminary data.</text>
</comment>
<dbReference type="InterPro" id="IPR032675">
    <property type="entry name" value="LRR_dom_sf"/>
</dbReference>
<sequence length="462" mass="53664">MLPEAARTSVLSRRWRHLFCFRSIINLDASYFARKIVKGGELERKHLPLISASLLQAARSMLEQQDRQCPITTTMISRLYLRFQLREECIDIISCVDNAMASGRPIASLWLMMSSEIVDDDCVNEHWIAYGRRFMKFFDAGPHAFAGVTHLHIERVRLSKDEMYTVLNTCKQLDYLCLHVCDCEGQSVLEIEHPRLTKLKITRCQFVRLVLRCFPKLRVFTCQSWTTSQYQYPLSFGHVPQLSTLLLKNRGAIEAKNFLLSEFLSNVMIDALDLDFQSEKIWIRLEAPKLVAPRLQNLRLLFLRCVHGECDLDWIMFFLEAAPLLKTLHVKVWDHTGCADGDDPRQELFDKRSSILAWEACGDLKHYSLKKLTIEGYQDEEKFTKFIRRVVEAAVRLELIVLLDSGWCPICNFSPSTRYPQTNEEMDLTKKQISKWRSKPINVRIGISVLFLASRWTCVDLM</sequence>
<organism evidence="2 3">
    <name type="scientific">Paspalum vaginatum</name>
    <name type="common">seashore paspalum</name>
    <dbReference type="NCBI Taxonomy" id="158149"/>
    <lineage>
        <taxon>Eukaryota</taxon>
        <taxon>Viridiplantae</taxon>
        <taxon>Streptophyta</taxon>
        <taxon>Embryophyta</taxon>
        <taxon>Tracheophyta</taxon>
        <taxon>Spermatophyta</taxon>
        <taxon>Magnoliopsida</taxon>
        <taxon>Liliopsida</taxon>
        <taxon>Poales</taxon>
        <taxon>Poaceae</taxon>
        <taxon>PACMAD clade</taxon>
        <taxon>Panicoideae</taxon>
        <taxon>Andropogonodae</taxon>
        <taxon>Paspaleae</taxon>
        <taxon>Paspalinae</taxon>
        <taxon>Paspalum</taxon>
    </lineage>
</organism>
<evidence type="ECO:0000259" key="1">
    <source>
        <dbReference type="Pfam" id="PF23622"/>
    </source>
</evidence>
<name>A0A9W7X6Z8_9POAL</name>
<dbReference type="Proteomes" id="UP001164776">
    <property type="component" value="Unassembled WGS sequence"/>
</dbReference>
<keyword evidence="3" id="KW-1185">Reference proteome</keyword>
<dbReference type="EMBL" id="MU630091">
    <property type="protein sequence ID" value="KAJ1254415.1"/>
    <property type="molecule type" value="Genomic_DNA"/>
</dbReference>
<dbReference type="PANTHER" id="PTHR32153">
    <property type="entry name" value="OJ000223_09.16 PROTEIN"/>
    <property type="match status" value="1"/>
</dbReference>
<reference evidence="2 3" key="1">
    <citation type="submission" date="2022-10" db="EMBL/GenBank/DDBJ databases">
        <title>WGS assembly of Paspalum vaginatum 540-79.</title>
        <authorList>
            <person name="Sun G."/>
            <person name="Wase N."/>
            <person name="Shu S."/>
            <person name="Jenkins J."/>
            <person name="Zhou B."/>
            <person name="Torres-Rodriguez J."/>
            <person name="Chen C."/>
            <person name="Sandor L."/>
            <person name="Plott C."/>
            <person name="Yoshinga Y."/>
            <person name="Daum C."/>
            <person name="Qi P."/>
            <person name="Barry K."/>
            <person name="Lipzen A."/>
            <person name="Berry L."/>
            <person name="Pedersen C."/>
            <person name="Gottilla T."/>
            <person name="Foltz A."/>
            <person name="Yu H."/>
            <person name="O'Malley R."/>
            <person name="Zhang C."/>
            <person name="Devos K."/>
            <person name="Sigmon B."/>
            <person name="Yu B."/>
            <person name="Obata T."/>
            <person name="Schmutz J."/>
            <person name="Schnable J."/>
        </authorList>
    </citation>
    <scope>NUCLEOTIDE SEQUENCE [LARGE SCALE GENOMIC DNA]</scope>
    <source>
        <strain evidence="3">cv. 540-79</strain>
    </source>
</reference>
<proteinExistence type="predicted"/>
<evidence type="ECO:0000313" key="2">
    <source>
        <dbReference type="EMBL" id="KAJ1254415.1"/>
    </source>
</evidence>
<accession>A0A9W7X6Z8</accession>
<dbReference type="InterPro" id="IPR044997">
    <property type="entry name" value="F-box_plant"/>
</dbReference>
<dbReference type="Gene3D" id="3.80.10.10">
    <property type="entry name" value="Ribonuclease Inhibitor"/>
    <property type="match status" value="1"/>
</dbReference>
<dbReference type="InterPro" id="IPR055357">
    <property type="entry name" value="LRR_At1g61320_AtMIF1"/>
</dbReference>
<feature type="domain" description="At1g61320/AtMIF1 LRR" evidence="1">
    <location>
        <begin position="147"/>
        <end position="402"/>
    </location>
</feature>
<gene>
    <name evidence="2" type="ORF">BS78_K067800</name>
</gene>
<protein>
    <recommendedName>
        <fullName evidence="1">At1g61320/AtMIF1 LRR domain-containing protein</fullName>
    </recommendedName>
</protein>